<dbReference type="Gene3D" id="3.30.160.20">
    <property type="match status" value="1"/>
</dbReference>
<keyword evidence="3" id="KW-1185">Reference proteome</keyword>
<sequence length="67" mass="7635">MGETAITFGKKLERILETGKVRVTVDIQGKCRFTGMGRSYRIAKCTAAKRALRYLRKLKEEKERAAT</sequence>
<dbReference type="InterPro" id="IPR014720">
    <property type="entry name" value="dsRBD_dom"/>
</dbReference>
<evidence type="ECO:0000256" key="1">
    <source>
        <dbReference type="PROSITE-ProRule" id="PRU00266"/>
    </source>
</evidence>
<dbReference type="WBParaSite" id="PEQ_0000138401-mRNA-1">
    <property type="protein sequence ID" value="PEQ_0000138401-mRNA-1"/>
    <property type="gene ID" value="PEQ_0000138401"/>
</dbReference>
<dbReference type="PROSITE" id="PS50137">
    <property type="entry name" value="DS_RBD"/>
    <property type="match status" value="1"/>
</dbReference>
<dbReference type="SUPFAM" id="SSF54768">
    <property type="entry name" value="dsRNA-binding domain-like"/>
    <property type="match status" value="1"/>
</dbReference>
<proteinExistence type="predicted"/>
<keyword evidence="1" id="KW-0694">RNA-binding</keyword>
<evidence type="ECO:0000259" key="2">
    <source>
        <dbReference type="PROSITE" id="PS50137"/>
    </source>
</evidence>
<protein>
    <submittedName>
        <fullName evidence="4">DRBM domain-containing protein</fullName>
    </submittedName>
</protein>
<name>A0A914R447_PAREQ</name>
<dbReference type="InterPro" id="IPR044441">
    <property type="entry name" value="DICER_DSRM"/>
</dbReference>
<organism evidence="3 4">
    <name type="scientific">Parascaris equorum</name>
    <name type="common">Equine roundworm</name>
    <dbReference type="NCBI Taxonomy" id="6256"/>
    <lineage>
        <taxon>Eukaryota</taxon>
        <taxon>Metazoa</taxon>
        <taxon>Ecdysozoa</taxon>
        <taxon>Nematoda</taxon>
        <taxon>Chromadorea</taxon>
        <taxon>Rhabditida</taxon>
        <taxon>Spirurina</taxon>
        <taxon>Ascaridomorpha</taxon>
        <taxon>Ascaridoidea</taxon>
        <taxon>Ascarididae</taxon>
        <taxon>Parascaris</taxon>
    </lineage>
</organism>
<dbReference type="AlphaFoldDB" id="A0A914R447"/>
<evidence type="ECO:0000313" key="4">
    <source>
        <dbReference type="WBParaSite" id="PEQ_0000138401-mRNA-1"/>
    </source>
</evidence>
<evidence type="ECO:0000313" key="3">
    <source>
        <dbReference type="Proteomes" id="UP000887564"/>
    </source>
</evidence>
<dbReference type="Proteomes" id="UP000887564">
    <property type="component" value="Unplaced"/>
</dbReference>
<dbReference type="Pfam" id="PF20932">
    <property type="entry name" value="Dicer_dsRBD"/>
    <property type="match status" value="1"/>
</dbReference>
<feature type="domain" description="DRBM" evidence="2">
    <location>
        <begin position="23"/>
        <end position="57"/>
    </location>
</feature>
<accession>A0A914R447</accession>
<reference evidence="4" key="1">
    <citation type="submission" date="2022-11" db="UniProtKB">
        <authorList>
            <consortium name="WormBaseParasite"/>
        </authorList>
    </citation>
    <scope>IDENTIFICATION</scope>
</reference>
<dbReference type="GO" id="GO:0030422">
    <property type="term" value="P:siRNA processing"/>
    <property type="evidence" value="ECO:0007669"/>
    <property type="project" value="InterPro"/>
</dbReference>
<dbReference type="GO" id="GO:0003723">
    <property type="term" value="F:RNA binding"/>
    <property type="evidence" value="ECO:0007669"/>
    <property type="project" value="UniProtKB-UniRule"/>
</dbReference>
<dbReference type="GO" id="GO:0031054">
    <property type="term" value="P:pre-miRNA processing"/>
    <property type="evidence" value="ECO:0007669"/>
    <property type="project" value="InterPro"/>
</dbReference>